<proteinExistence type="predicted"/>
<feature type="domain" description="DUF6590" evidence="2">
    <location>
        <begin position="90"/>
        <end position="237"/>
    </location>
</feature>
<gene>
    <name evidence="3" type="ORF">GLAREA_00177</name>
</gene>
<evidence type="ECO:0000259" key="2">
    <source>
        <dbReference type="Pfam" id="PF20233"/>
    </source>
</evidence>
<dbReference type="HOGENOM" id="CLU_769557_0_0_1"/>
<dbReference type="OrthoDB" id="3541266at2759"/>
<dbReference type="GeneID" id="19459237"/>
<evidence type="ECO:0000313" key="4">
    <source>
        <dbReference type="Proteomes" id="UP000016922"/>
    </source>
</evidence>
<dbReference type="EMBL" id="KE145367">
    <property type="protein sequence ID" value="EPE29019.1"/>
    <property type="molecule type" value="Genomic_DNA"/>
</dbReference>
<evidence type="ECO:0000313" key="3">
    <source>
        <dbReference type="EMBL" id="EPE29019.1"/>
    </source>
</evidence>
<organism evidence="3 4">
    <name type="scientific">Glarea lozoyensis (strain ATCC 20868 / MF5171)</name>
    <dbReference type="NCBI Taxonomy" id="1116229"/>
    <lineage>
        <taxon>Eukaryota</taxon>
        <taxon>Fungi</taxon>
        <taxon>Dikarya</taxon>
        <taxon>Ascomycota</taxon>
        <taxon>Pezizomycotina</taxon>
        <taxon>Leotiomycetes</taxon>
        <taxon>Helotiales</taxon>
        <taxon>Helotiaceae</taxon>
        <taxon>Glarea</taxon>
    </lineage>
</organism>
<evidence type="ECO:0000256" key="1">
    <source>
        <dbReference type="SAM" id="MobiDB-lite"/>
    </source>
</evidence>
<dbReference type="InterPro" id="IPR046497">
    <property type="entry name" value="DUF6590"/>
</dbReference>
<dbReference type="RefSeq" id="XP_008083128.1">
    <property type="nucleotide sequence ID" value="XM_008084937.1"/>
</dbReference>
<feature type="region of interest" description="Disordered" evidence="1">
    <location>
        <begin position="19"/>
        <end position="38"/>
    </location>
</feature>
<keyword evidence="4" id="KW-1185">Reference proteome</keyword>
<feature type="region of interest" description="Disordered" evidence="1">
    <location>
        <begin position="332"/>
        <end position="360"/>
    </location>
</feature>
<dbReference type="eggNOG" id="ENOG502T1JE">
    <property type="taxonomic scope" value="Eukaryota"/>
</dbReference>
<sequence>MSSVQHQFQNCGRLPGLSKDFRELGLNPPNGSKQDRYAPSMARTRISNAYTQNRYAPMRGVPSKMEYDKISNVHMTPTRGYGTISQPSEFEEGMIISAKIPEWDFRQCFDPQDKHQSITSQSTVVYEKMRKFVVLRVFPTHVAVLPILTHSGTGLSRKIAKHNYVSIRDVEDREKAAPAESEHPILWTQTLKTHKIASAWQKMSNTAVIHFTNCREHKFGCPAAINGKMTEASFASLKKLFMDGMTHHKFVEKFPENVSQSLQEPPQVNDKLHFPKLAVSKGTGSVISTMSQMSAVVKPRILVDSNTRAPDTTTIRARGVAIPSSAAAFKNRATGAPSTIGEKSRSSRMDQLGPSALRCL</sequence>
<name>S3CVN9_GLAL2</name>
<dbReference type="Pfam" id="PF20233">
    <property type="entry name" value="DUF6590"/>
    <property type="match status" value="1"/>
</dbReference>
<accession>S3CVN9</accession>
<dbReference type="KEGG" id="glz:GLAREA_00177"/>
<dbReference type="AlphaFoldDB" id="S3CVN9"/>
<dbReference type="Proteomes" id="UP000016922">
    <property type="component" value="Unassembled WGS sequence"/>
</dbReference>
<protein>
    <recommendedName>
        <fullName evidence="2">DUF6590 domain-containing protein</fullName>
    </recommendedName>
</protein>
<reference evidence="3 4" key="1">
    <citation type="journal article" date="2013" name="BMC Genomics">
        <title>Genomics-driven discovery of the pneumocandin biosynthetic gene cluster in the fungus Glarea lozoyensis.</title>
        <authorList>
            <person name="Chen L."/>
            <person name="Yue Q."/>
            <person name="Zhang X."/>
            <person name="Xiang M."/>
            <person name="Wang C."/>
            <person name="Li S."/>
            <person name="Che Y."/>
            <person name="Ortiz-Lopez F.J."/>
            <person name="Bills G.F."/>
            <person name="Liu X."/>
            <person name="An Z."/>
        </authorList>
    </citation>
    <scope>NUCLEOTIDE SEQUENCE [LARGE SCALE GENOMIC DNA]</scope>
    <source>
        <strain evidence="4">ATCC 20868 / MF5171</strain>
    </source>
</reference>